<dbReference type="Proteomes" id="UP000270524">
    <property type="component" value="Unassembled WGS sequence"/>
</dbReference>
<dbReference type="InterPro" id="IPR010809">
    <property type="entry name" value="FliD_C"/>
</dbReference>
<evidence type="ECO:0000256" key="4">
    <source>
        <dbReference type="ARBA" id="ARBA00023143"/>
    </source>
</evidence>
<dbReference type="InterPro" id="IPR040026">
    <property type="entry name" value="FliD"/>
</dbReference>
<dbReference type="GO" id="GO:0009424">
    <property type="term" value="C:bacterial-type flagellum hook"/>
    <property type="evidence" value="ECO:0007669"/>
    <property type="project" value="UniProtKB-UniRule"/>
</dbReference>
<name>A0A3M3R2E1_PSECA</name>
<dbReference type="AlphaFoldDB" id="A0A3M3R2E1"/>
<dbReference type="InterPro" id="IPR003481">
    <property type="entry name" value="FliD_N"/>
</dbReference>
<keyword evidence="4 5" id="KW-0975">Bacterial flagellum</keyword>
<comment type="function">
    <text evidence="5">Required for morphogenesis and for the elongation of the flagellar filament by facilitating polymerization of the flagellin monomers at the tip of growing filament. Forms a capping structure, which prevents flagellin subunits (transported through the central channel of the flagellum) from leaking out without polymerization at the distal end.</text>
</comment>
<comment type="subunit">
    <text evidence="2 5">Homopentamer.</text>
</comment>
<comment type="similarity">
    <text evidence="1 5">Belongs to the FliD family.</text>
</comment>
<feature type="domain" description="Flagellar hook-associated protein 2 C-terminal" evidence="7">
    <location>
        <begin position="242"/>
        <end position="480"/>
    </location>
</feature>
<sequence length="500" mass="50645">MFEGRSTMASPIVPTTGLGSGLQITAIVEGLVAAERAPKQTQIDQQTSATKASLSGVSQLTSALAAFQKTLDTLSSSTPAFQGFAATSSNDAMVKATASNTAVNGTYAINVTNLASASKVSTAALTSAQASAIPSGTLEITQNGTTQKVEIGQASTLQEVRDQINSSLQGKGITANIINDNNGSRLVFSSTTTGAGSDISVKGAAGQEALNIDGTKLMKDTSTATDASGNPIPGAGAIIDVAKDAVFSIDGLSLTSKTNTVSTAISGLSFDLIAPSTAAASTTTITVATNTEGLKTSLQSFVDSYNTLVTLVGSLTKGSVAANGAFTPASLTGDATPRGLLAAVRDQIATATSNSGLGSLAQLGIKTQQADGKLSLDTAQLTTALVDKKLGGQIQALFNGTGAKKADGTLVDGGLIARMSKALEPYTKADGILATKTTSLNKVNARLAKDQEALELRITSLTEVLKAKYNKMDLLVGQLRASSSSITSIFEAMNAQKNAS</sequence>
<evidence type="ECO:0000256" key="1">
    <source>
        <dbReference type="ARBA" id="ARBA00009764"/>
    </source>
</evidence>
<evidence type="ECO:0000259" key="6">
    <source>
        <dbReference type="Pfam" id="PF02465"/>
    </source>
</evidence>
<dbReference type="Pfam" id="PF07196">
    <property type="entry name" value="Flagellin_IN"/>
    <property type="match status" value="1"/>
</dbReference>
<keyword evidence="8" id="KW-0969">Cilium</keyword>
<evidence type="ECO:0000256" key="3">
    <source>
        <dbReference type="ARBA" id="ARBA00023054"/>
    </source>
</evidence>
<dbReference type="PANTHER" id="PTHR30288:SF0">
    <property type="entry name" value="FLAGELLAR HOOK-ASSOCIATED PROTEIN 2"/>
    <property type="match status" value="1"/>
</dbReference>
<evidence type="ECO:0000259" key="7">
    <source>
        <dbReference type="Pfam" id="PF07195"/>
    </source>
</evidence>
<dbReference type="Pfam" id="PF07195">
    <property type="entry name" value="FliD_C"/>
    <property type="match status" value="1"/>
</dbReference>
<proteinExistence type="inferred from homology"/>
<evidence type="ECO:0000256" key="5">
    <source>
        <dbReference type="RuleBase" id="RU362066"/>
    </source>
</evidence>
<dbReference type="PANTHER" id="PTHR30288">
    <property type="entry name" value="FLAGELLAR CAP/ASSEMBLY PROTEIN FLID"/>
    <property type="match status" value="1"/>
</dbReference>
<dbReference type="EMBL" id="RBPJ01000253">
    <property type="protein sequence ID" value="RMN90391.1"/>
    <property type="molecule type" value="Genomic_DNA"/>
</dbReference>
<reference evidence="8 9" key="1">
    <citation type="submission" date="2018-08" db="EMBL/GenBank/DDBJ databases">
        <title>Recombination of ecologically and evolutionarily significant loci maintains genetic cohesion in the Pseudomonas syringae species complex.</title>
        <authorList>
            <person name="Dillon M."/>
            <person name="Thakur S."/>
            <person name="Almeida R.N.D."/>
            <person name="Weir B.S."/>
            <person name="Guttman D.S."/>
        </authorList>
    </citation>
    <scope>NUCLEOTIDE SEQUENCE [LARGE SCALE GENOMIC DNA]</scope>
    <source>
        <strain evidence="8 9">ICMP 15203</strain>
    </source>
</reference>
<keyword evidence="8" id="KW-0282">Flagellum</keyword>
<accession>A0A3M3R2E1</accession>
<dbReference type="InterPro" id="IPR010810">
    <property type="entry name" value="Flagellin_hook_IN_motif"/>
</dbReference>
<protein>
    <recommendedName>
        <fullName evidence="5">Flagellar hook-associated protein 2</fullName>
        <shortName evidence="5">HAP2</shortName>
    </recommendedName>
    <alternativeName>
        <fullName evidence="5">Flagellar cap protein</fullName>
    </alternativeName>
</protein>
<comment type="subcellular location">
    <subcellularLocation>
        <location evidence="5">Secreted</location>
    </subcellularLocation>
    <subcellularLocation>
        <location evidence="5">Bacterial flagellum</location>
    </subcellularLocation>
</comment>
<keyword evidence="3" id="KW-0175">Coiled coil</keyword>
<evidence type="ECO:0000313" key="8">
    <source>
        <dbReference type="EMBL" id="RMN90391.1"/>
    </source>
</evidence>
<dbReference type="Pfam" id="PF02465">
    <property type="entry name" value="FliD_N"/>
    <property type="match status" value="1"/>
</dbReference>
<keyword evidence="8" id="KW-0966">Cell projection</keyword>
<dbReference type="GO" id="GO:0005576">
    <property type="term" value="C:extracellular region"/>
    <property type="evidence" value="ECO:0007669"/>
    <property type="project" value="UniProtKB-SubCell"/>
</dbReference>
<dbReference type="GO" id="GO:0009421">
    <property type="term" value="C:bacterial-type flagellum filament cap"/>
    <property type="evidence" value="ECO:0007669"/>
    <property type="project" value="InterPro"/>
</dbReference>
<dbReference type="GO" id="GO:0007155">
    <property type="term" value="P:cell adhesion"/>
    <property type="evidence" value="ECO:0007669"/>
    <property type="project" value="InterPro"/>
</dbReference>
<dbReference type="GO" id="GO:0071973">
    <property type="term" value="P:bacterial-type flagellum-dependent cell motility"/>
    <property type="evidence" value="ECO:0007669"/>
    <property type="project" value="TreeGrafter"/>
</dbReference>
<evidence type="ECO:0000256" key="2">
    <source>
        <dbReference type="ARBA" id="ARBA00011255"/>
    </source>
</evidence>
<evidence type="ECO:0000313" key="9">
    <source>
        <dbReference type="Proteomes" id="UP000270524"/>
    </source>
</evidence>
<gene>
    <name evidence="8" type="ORF">ALQ51_04573</name>
</gene>
<keyword evidence="5" id="KW-0964">Secreted</keyword>
<organism evidence="8 9">
    <name type="scientific">Pseudomonas cannabina</name>
    <dbReference type="NCBI Taxonomy" id="86840"/>
    <lineage>
        <taxon>Bacteria</taxon>
        <taxon>Pseudomonadati</taxon>
        <taxon>Pseudomonadota</taxon>
        <taxon>Gammaproteobacteria</taxon>
        <taxon>Pseudomonadales</taxon>
        <taxon>Pseudomonadaceae</taxon>
        <taxon>Pseudomonas</taxon>
    </lineage>
</organism>
<comment type="caution">
    <text evidence="8">The sequence shown here is derived from an EMBL/GenBank/DDBJ whole genome shotgun (WGS) entry which is preliminary data.</text>
</comment>
<feature type="domain" description="Flagellar hook-associated protein 2 N-terminal" evidence="6">
    <location>
        <begin position="20"/>
        <end position="117"/>
    </location>
</feature>